<evidence type="ECO:0000256" key="6">
    <source>
        <dbReference type="ARBA" id="ARBA00023065"/>
    </source>
</evidence>
<keyword evidence="6" id="KW-0406">Ion transport</keyword>
<proteinExistence type="predicted"/>
<evidence type="ECO:0000313" key="9">
    <source>
        <dbReference type="EMBL" id="EMD17130.1"/>
    </source>
</evidence>
<evidence type="ECO:0000256" key="8">
    <source>
        <dbReference type="SAM" id="Phobius"/>
    </source>
</evidence>
<dbReference type="Pfam" id="PF02386">
    <property type="entry name" value="TrkH"/>
    <property type="match status" value="1"/>
</dbReference>
<dbReference type="RefSeq" id="WP_004801702.1">
    <property type="nucleotide sequence ID" value="NZ_KB446647.1"/>
</dbReference>
<organism evidence="9 10">
    <name type="scientific">Eggerthia catenaformis OT 569 = DSM 20559</name>
    <dbReference type="NCBI Taxonomy" id="999415"/>
    <lineage>
        <taxon>Bacteria</taxon>
        <taxon>Bacillati</taxon>
        <taxon>Bacillota</taxon>
        <taxon>Erysipelotrichia</taxon>
        <taxon>Erysipelotrichales</taxon>
        <taxon>Coprobacillaceae</taxon>
        <taxon>Eggerthia</taxon>
    </lineage>
</organism>
<dbReference type="BioCyc" id="ECAT999415-HMP:GTTI-518-MONOMER"/>
<keyword evidence="2" id="KW-0813">Transport</keyword>
<dbReference type="OrthoDB" id="9810952at2"/>
<keyword evidence="7 8" id="KW-0472">Membrane</keyword>
<keyword evidence="5 8" id="KW-1133">Transmembrane helix</keyword>
<dbReference type="PANTHER" id="PTHR32024">
    <property type="entry name" value="TRK SYSTEM POTASSIUM UPTAKE PROTEIN TRKG-RELATED"/>
    <property type="match status" value="1"/>
</dbReference>
<comment type="caution">
    <text evidence="9">The sequence shown here is derived from an EMBL/GenBank/DDBJ whole genome shotgun (WGS) entry which is preliminary data.</text>
</comment>
<dbReference type="AlphaFoldDB" id="M2Q2J8"/>
<dbReference type="STRING" id="999415.HMPREF9943_00501"/>
<evidence type="ECO:0000256" key="7">
    <source>
        <dbReference type="ARBA" id="ARBA00023136"/>
    </source>
</evidence>
<evidence type="ECO:0000256" key="5">
    <source>
        <dbReference type="ARBA" id="ARBA00022989"/>
    </source>
</evidence>
<dbReference type="PATRIC" id="fig|999415.3.peg.499"/>
<keyword evidence="3" id="KW-1003">Cell membrane</keyword>
<evidence type="ECO:0000256" key="2">
    <source>
        <dbReference type="ARBA" id="ARBA00022448"/>
    </source>
</evidence>
<feature type="transmembrane region" description="Helical" evidence="8">
    <location>
        <begin position="20"/>
        <end position="40"/>
    </location>
</feature>
<dbReference type="GO" id="GO:0030001">
    <property type="term" value="P:metal ion transport"/>
    <property type="evidence" value="ECO:0007669"/>
    <property type="project" value="UniProtKB-ARBA"/>
</dbReference>
<feature type="transmembrane region" description="Helical" evidence="8">
    <location>
        <begin position="420"/>
        <end position="444"/>
    </location>
</feature>
<feature type="transmembrane region" description="Helical" evidence="8">
    <location>
        <begin position="134"/>
        <end position="154"/>
    </location>
</feature>
<dbReference type="GO" id="GO:0005886">
    <property type="term" value="C:plasma membrane"/>
    <property type="evidence" value="ECO:0007669"/>
    <property type="project" value="UniProtKB-SubCell"/>
</dbReference>
<feature type="transmembrane region" description="Helical" evidence="8">
    <location>
        <begin position="52"/>
        <end position="69"/>
    </location>
</feature>
<sequence>MDNQLIRHKRKIHLSATQKIALSFAMMIFVGSILLSLPIANKTVPRTYIDNLFIATSCVCVTGLTPFTVVDQYNLFGQLIMMVLIQFGGLGFLSFLYLFLNAARRTIKLQTKLVFTEALNQDSLSNLPRLLKTIFYYTAFIESFGMIVLSFFFVPKYGFVKGIYYGLWHSISGFCNAGFDLIGGNSFIDYATHPIINFIIPFLIITGGIGFIVILDMYDKFKKEKSRHDDFHLKRYIKSLAVHSKLALSMTAILLASGTILFIALEFNNVKTIGALSIPNKLAVSFFQSVTTRTAGFATVSMFNLNRITKTVMCIFMFIGGSPASTAGGVKTVTIALVILMLKSVFKGQEETSVFRRRIKKRIFLKAFSIVSIGLILCLISIMILVAIEPKLDVLNIMLEVFSAFGTVGLSADVTPALNFFGKVIDIILMYAGRIGPVTLMILFTRQAHIKEKGIRYPDEDVIVG</sequence>
<keyword evidence="4 8" id="KW-0812">Transmembrane</keyword>
<dbReference type="EMBL" id="AGEJ01000010">
    <property type="protein sequence ID" value="EMD17130.1"/>
    <property type="molecule type" value="Genomic_DNA"/>
</dbReference>
<evidence type="ECO:0000313" key="10">
    <source>
        <dbReference type="Proteomes" id="UP000011758"/>
    </source>
</evidence>
<dbReference type="Proteomes" id="UP000011758">
    <property type="component" value="Unassembled WGS sequence"/>
</dbReference>
<feature type="transmembrane region" description="Helical" evidence="8">
    <location>
        <begin position="195"/>
        <end position="218"/>
    </location>
</feature>
<reference evidence="9 10" key="1">
    <citation type="submission" date="2013-02" db="EMBL/GenBank/DDBJ databases">
        <title>The Genome Sequence of Lactobacillus catenaformis F0143.</title>
        <authorList>
            <consortium name="The Broad Institute Genome Sequencing Platform"/>
            <person name="Earl A."/>
            <person name="Ward D."/>
            <person name="Feldgarden M."/>
            <person name="Gevers D."/>
            <person name="Izard J."/>
            <person name="Blanton J.M."/>
            <person name="Mathney J."/>
            <person name="Dewhirst F.E."/>
            <person name="Young S.K."/>
            <person name="Zeng Q."/>
            <person name="Gargeya S."/>
            <person name="Fitzgerald M."/>
            <person name="Haas B."/>
            <person name="Abouelleil A."/>
            <person name="Alvarado L."/>
            <person name="Arachchi H.M."/>
            <person name="Berlin A."/>
            <person name="Chapman S.B."/>
            <person name="Gearin G."/>
            <person name="Goldberg J."/>
            <person name="Griggs A."/>
            <person name="Gujja S."/>
            <person name="Hansen M."/>
            <person name="Heiman D."/>
            <person name="Howarth C."/>
            <person name="Larimer J."/>
            <person name="Lui A."/>
            <person name="MacDonald P.J.P."/>
            <person name="McCowen C."/>
            <person name="Montmayeur A."/>
            <person name="Murphy C."/>
            <person name="Neiman D."/>
            <person name="Pearson M."/>
            <person name="Priest M."/>
            <person name="Roberts A."/>
            <person name="Saif S."/>
            <person name="Shea T."/>
            <person name="Sisk P."/>
            <person name="Stolte C."/>
            <person name="Sykes S."/>
            <person name="Wortman J."/>
            <person name="Nusbaum C."/>
            <person name="Birren B."/>
        </authorList>
    </citation>
    <scope>NUCLEOTIDE SEQUENCE [LARGE SCALE GENOMIC DNA]</scope>
    <source>
        <strain evidence="9 10">OT 569</strain>
    </source>
</reference>
<gene>
    <name evidence="9" type="ORF">HMPREF9943_00501</name>
</gene>
<name>M2Q2J8_9FIRM</name>
<dbReference type="GO" id="GO:0008324">
    <property type="term" value="F:monoatomic cation transmembrane transporter activity"/>
    <property type="evidence" value="ECO:0007669"/>
    <property type="project" value="InterPro"/>
</dbReference>
<dbReference type="PANTHER" id="PTHR32024:SF1">
    <property type="entry name" value="KTR SYSTEM POTASSIUM UPTAKE PROTEIN B"/>
    <property type="match status" value="1"/>
</dbReference>
<comment type="subcellular location">
    <subcellularLocation>
        <location evidence="1">Cell membrane</location>
        <topology evidence="1">Multi-pass membrane protein</topology>
    </subcellularLocation>
</comment>
<feature type="transmembrane region" description="Helical" evidence="8">
    <location>
        <begin position="363"/>
        <end position="388"/>
    </location>
</feature>
<feature type="transmembrane region" description="Helical" evidence="8">
    <location>
        <begin position="75"/>
        <end position="100"/>
    </location>
</feature>
<feature type="transmembrane region" description="Helical" evidence="8">
    <location>
        <begin position="246"/>
        <end position="265"/>
    </location>
</feature>
<evidence type="ECO:0000256" key="4">
    <source>
        <dbReference type="ARBA" id="ARBA00022692"/>
    </source>
</evidence>
<evidence type="ECO:0000256" key="3">
    <source>
        <dbReference type="ARBA" id="ARBA00022475"/>
    </source>
</evidence>
<accession>M2Q2J8</accession>
<feature type="transmembrane region" description="Helical" evidence="8">
    <location>
        <begin position="315"/>
        <end position="342"/>
    </location>
</feature>
<protein>
    <submittedName>
        <fullName evidence="9">TrkH family potassium uptake protein</fullName>
    </submittedName>
</protein>
<dbReference type="InterPro" id="IPR003445">
    <property type="entry name" value="Cat_transpt"/>
</dbReference>
<evidence type="ECO:0000256" key="1">
    <source>
        <dbReference type="ARBA" id="ARBA00004651"/>
    </source>
</evidence>
<keyword evidence="10" id="KW-1185">Reference proteome</keyword>
<dbReference type="eggNOG" id="COG0168">
    <property type="taxonomic scope" value="Bacteria"/>
</dbReference>